<accession>A0A1Y0I8M8</accession>
<evidence type="ECO:0000256" key="2">
    <source>
        <dbReference type="ARBA" id="ARBA00022450"/>
    </source>
</evidence>
<dbReference type="OrthoDB" id="9804551at2"/>
<keyword evidence="2 9" id="KW-0596">Phosphopantetheine</keyword>
<feature type="modified residue" description="O-(pantetheine 4'-phosphoryl)serine" evidence="9">
    <location>
        <position position="37"/>
    </location>
</feature>
<comment type="pathway">
    <text evidence="8">Glycolipid biosynthesis; KDO(2)-lipid A biosynthesis.</text>
</comment>
<dbReference type="InterPro" id="IPR003231">
    <property type="entry name" value="ACP"/>
</dbReference>
<dbReference type="NCBIfam" id="NF002148">
    <property type="entry name" value="PRK00982.1-2"/>
    <property type="match status" value="1"/>
</dbReference>
<keyword evidence="4 9" id="KW-0597">Phosphoprotein</keyword>
<dbReference type="InterPro" id="IPR009081">
    <property type="entry name" value="PP-bd_ACP"/>
</dbReference>
<keyword evidence="6 9" id="KW-0443">Lipid metabolism</keyword>
<feature type="domain" description="Carrier" evidence="12">
    <location>
        <begin position="2"/>
        <end position="77"/>
    </location>
</feature>
<dbReference type="PROSITE" id="PS00012">
    <property type="entry name" value="PHOSPHOPANTETHEINE"/>
    <property type="match status" value="1"/>
</dbReference>
<evidence type="ECO:0000256" key="9">
    <source>
        <dbReference type="HAMAP-Rule" id="MF_01217"/>
    </source>
</evidence>
<dbReference type="KEGG" id="ome:OLMES_2814"/>
<comment type="PTM">
    <text evidence="9">4'-phosphopantetheine is transferred from CoA to a specific serine of apo-ACP by AcpS. This modification is essential for activity because fatty acids are bound in thioester linkage to the sulfhydryl of the prosthetic group.</text>
</comment>
<comment type="subcellular location">
    <subcellularLocation>
        <location evidence="9">Cytoplasm</location>
    </subcellularLocation>
</comment>
<dbReference type="GO" id="GO:0036104">
    <property type="term" value="P:Kdo2-lipid A biosynthetic process"/>
    <property type="evidence" value="ECO:0007669"/>
    <property type="project" value="UniProtKB-UniPathway"/>
</dbReference>
<dbReference type="GO" id="GO:0009245">
    <property type="term" value="P:lipid A biosynthetic process"/>
    <property type="evidence" value="ECO:0007669"/>
    <property type="project" value="TreeGrafter"/>
</dbReference>
<dbReference type="NCBIfam" id="NF002150">
    <property type="entry name" value="PRK00982.1-4"/>
    <property type="match status" value="1"/>
</dbReference>
<evidence type="ECO:0000256" key="10">
    <source>
        <dbReference type="NCBIfam" id="TIGR00517"/>
    </source>
</evidence>
<dbReference type="GO" id="GO:0016020">
    <property type="term" value="C:membrane"/>
    <property type="evidence" value="ECO:0007669"/>
    <property type="project" value="GOC"/>
</dbReference>
<comment type="similarity">
    <text evidence="9">Belongs to the acyl carrier protein (ACP) family.</text>
</comment>
<keyword evidence="7 9" id="KW-0275">Fatty acid biosynthesis</keyword>
<dbReference type="EMBL" id="CP021425">
    <property type="protein sequence ID" value="ARU56862.1"/>
    <property type="molecule type" value="Genomic_DNA"/>
</dbReference>
<evidence type="ECO:0000256" key="8">
    <source>
        <dbReference type="ARBA" id="ARBA00024328"/>
    </source>
</evidence>
<dbReference type="Proteomes" id="UP000196027">
    <property type="component" value="Chromosome"/>
</dbReference>
<sequence length="80" mass="8688">MSDIFEKVKTVVATQLDVETSAIVPEARFIEDLGADSLDTVELIMALEEEFGCEIPEDQAEQIKTVSDVVELLTSNAVSA</sequence>
<dbReference type="SUPFAM" id="SSF47336">
    <property type="entry name" value="ACP-like"/>
    <property type="match status" value="1"/>
</dbReference>
<dbReference type="GO" id="GO:0031177">
    <property type="term" value="F:phosphopantetheine binding"/>
    <property type="evidence" value="ECO:0007669"/>
    <property type="project" value="InterPro"/>
</dbReference>
<evidence type="ECO:0000256" key="4">
    <source>
        <dbReference type="ARBA" id="ARBA00022553"/>
    </source>
</evidence>
<dbReference type="InterPro" id="IPR006162">
    <property type="entry name" value="Ppantetheine_attach_site"/>
</dbReference>
<name>A0A1Y0I8M8_9GAMM</name>
<proteinExistence type="inferred from homology"/>
<protein>
    <recommendedName>
        <fullName evidence="9 10">Acyl carrier protein</fullName>
        <shortName evidence="9">ACP</shortName>
    </recommendedName>
</protein>
<evidence type="ECO:0000313" key="13">
    <source>
        <dbReference type="EMBL" id="ARU56862.1"/>
    </source>
</evidence>
<dbReference type="NCBIfam" id="NF002151">
    <property type="entry name" value="PRK00982.1-5"/>
    <property type="match status" value="1"/>
</dbReference>
<comment type="function">
    <text evidence="1 9 11">Carrier of the growing fatty acid chain in fatty acid biosynthesis.</text>
</comment>
<dbReference type="InterPro" id="IPR036736">
    <property type="entry name" value="ACP-like_sf"/>
</dbReference>
<reference evidence="13 14" key="1">
    <citation type="submission" date="2017-05" db="EMBL/GenBank/DDBJ databases">
        <title>Genomic insights into alkan degradation activity of Oleiphilus messinensis.</title>
        <authorList>
            <person name="Kozyavkin S.A."/>
            <person name="Slesarev A.I."/>
            <person name="Golyshin P.N."/>
            <person name="Korzhenkov A."/>
            <person name="Golyshina O.N."/>
            <person name="Toshchakov S.V."/>
        </authorList>
    </citation>
    <scope>NUCLEOTIDE SEQUENCE [LARGE SCALE GENOMIC DNA]</scope>
    <source>
        <strain evidence="13 14">ME102</strain>
    </source>
</reference>
<keyword evidence="5 9" id="KW-0276">Fatty acid metabolism</keyword>
<dbReference type="PANTHER" id="PTHR20863:SF76">
    <property type="entry name" value="CARRIER DOMAIN-CONTAINING PROTEIN"/>
    <property type="match status" value="1"/>
</dbReference>
<comment type="PTM">
    <text evidence="11">4'-phosphopantetheine is transferred from CoA to a specific serine of apo-ACP by acpS.</text>
</comment>
<organism evidence="13 14">
    <name type="scientific">Oleiphilus messinensis</name>
    <dbReference type="NCBI Taxonomy" id="141451"/>
    <lineage>
        <taxon>Bacteria</taxon>
        <taxon>Pseudomonadati</taxon>
        <taxon>Pseudomonadota</taxon>
        <taxon>Gammaproteobacteria</taxon>
        <taxon>Oceanospirillales</taxon>
        <taxon>Oleiphilaceae</taxon>
        <taxon>Oleiphilus</taxon>
    </lineage>
</organism>
<evidence type="ECO:0000256" key="11">
    <source>
        <dbReference type="RuleBase" id="RU003545"/>
    </source>
</evidence>
<evidence type="ECO:0000256" key="6">
    <source>
        <dbReference type="ARBA" id="ARBA00023098"/>
    </source>
</evidence>
<dbReference type="UniPathway" id="UPA00094"/>
<evidence type="ECO:0000259" key="12">
    <source>
        <dbReference type="PROSITE" id="PS50075"/>
    </source>
</evidence>
<evidence type="ECO:0000256" key="3">
    <source>
        <dbReference type="ARBA" id="ARBA00022516"/>
    </source>
</evidence>
<dbReference type="Gene3D" id="1.10.1200.10">
    <property type="entry name" value="ACP-like"/>
    <property type="match status" value="1"/>
</dbReference>
<keyword evidence="9" id="KW-0963">Cytoplasm</keyword>
<dbReference type="SMART" id="SM00823">
    <property type="entry name" value="PKS_PP"/>
    <property type="match status" value="1"/>
</dbReference>
<comment type="pathway">
    <text evidence="9 11">Lipid metabolism; fatty acid biosynthesis.</text>
</comment>
<dbReference type="InterPro" id="IPR020806">
    <property type="entry name" value="PKS_PP-bd"/>
</dbReference>
<evidence type="ECO:0000256" key="7">
    <source>
        <dbReference type="ARBA" id="ARBA00023160"/>
    </source>
</evidence>
<gene>
    <name evidence="9" type="primary">acpP</name>
    <name evidence="13" type="ORF">OLMES_2814</name>
</gene>
<dbReference type="GO" id="GO:0000035">
    <property type="term" value="F:acyl binding"/>
    <property type="evidence" value="ECO:0007669"/>
    <property type="project" value="TreeGrafter"/>
</dbReference>
<dbReference type="RefSeq" id="WP_087461816.1">
    <property type="nucleotide sequence ID" value="NZ_CP021425.1"/>
</dbReference>
<dbReference type="NCBIfam" id="TIGR00517">
    <property type="entry name" value="acyl_carrier"/>
    <property type="match status" value="1"/>
</dbReference>
<dbReference type="UniPathway" id="UPA00360"/>
<keyword evidence="3 9" id="KW-0444">Lipid biosynthesis</keyword>
<evidence type="ECO:0000256" key="5">
    <source>
        <dbReference type="ARBA" id="ARBA00022832"/>
    </source>
</evidence>
<evidence type="ECO:0000256" key="1">
    <source>
        <dbReference type="ARBA" id="ARBA00003180"/>
    </source>
</evidence>
<dbReference type="PROSITE" id="PS50075">
    <property type="entry name" value="CARRIER"/>
    <property type="match status" value="1"/>
</dbReference>
<keyword evidence="14" id="KW-1185">Reference proteome</keyword>
<dbReference type="GO" id="GO:0000036">
    <property type="term" value="F:acyl carrier activity"/>
    <property type="evidence" value="ECO:0007669"/>
    <property type="project" value="UniProtKB-UniRule"/>
</dbReference>
<dbReference type="HAMAP" id="MF_01217">
    <property type="entry name" value="Acyl_carrier"/>
    <property type="match status" value="1"/>
</dbReference>
<dbReference type="PANTHER" id="PTHR20863">
    <property type="entry name" value="ACYL CARRIER PROTEIN"/>
    <property type="match status" value="1"/>
</dbReference>
<dbReference type="Pfam" id="PF00550">
    <property type="entry name" value="PP-binding"/>
    <property type="match status" value="1"/>
</dbReference>
<dbReference type="GO" id="GO:0005829">
    <property type="term" value="C:cytosol"/>
    <property type="evidence" value="ECO:0007669"/>
    <property type="project" value="TreeGrafter"/>
</dbReference>
<evidence type="ECO:0000313" key="14">
    <source>
        <dbReference type="Proteomes" id="UP000196027"/>
    </source>
</evidence>
<dbReference type="AlphaFoldDB" id="A0A1Y0I8M8"/>